<dbReference type="Gene3D" id="1.20.1560.10">
    <property type="entry name" value="ABC transporter type 1, transmembrane domain"/>
    <property type="match status" value="1"/>
</dbReference>
<dbReference type="CDD" id="cd18778">
    <property type="entry name" value="ABC_6TM_exporter_like"/>
    <property type="match status" value="1"/>
</dbReference>
<evidence type="ECO:0000256" key="1">
    <source>
        <dbReference type="ARBA" id="ARBA00004651"/>
    </source>
</evidence>
<keyword evidence="2" id="KW-0813">Transport</keyword>
<dbReference type="GO" id="GO:0005524">
    <property type="term" value="F:ATP binding"/>
    <property type="evidence" value="ECO:0007669"/>
    <property type="project" value="UniProtKB-KW"/>
</dbReference>
<feature type="transmembrane region" description="Helical" evidence="9">
    <location>
        <begin position="54"/>
        <end position="72"/>
    </location>
</feature>
<evidence type="ECO:0000256" key="9">
    <source>
        <dbReference type="SAM" id="Phobius"/>
    </source>
</evidence>
<dbReference type="PROSITE" id="PS50893">
    <property type="entry name" value="ABC_TRANSPORTER_2"/>
    <property type="match status" value="1"/>
</dbReference>
<name>A0A0S4KUF5_9BACT</name>
<gene>
    <name evidence="12" type="primary">msbA</name>
    <name evidence="12" type="ORF">NITINOP_3051</name>
</gene>
<dbReference type="GO" id="GO:0015421">
    <property type="term" value="F:ABC-type oligopeptide transporter activity"/>
    <property type="evidence" value="ECO:0007669"/>
    <property type="project" value="TreeGrafter"/>
</dbReference>
<organism evidence="12 13">
    <name type="scientific">Candidatus Nitrospira inopinata</name>
    <dbReference type="NCBI Taxonomy" id="1715989"/>
    <lineage>
        <taxon>Bacteria</taxon>
        <taxon>Pseudomonadati</taxon>
        <taxon>Nitrospirota</taxon>
        <taxon>Nitrospiria</taxon>
        <taxon>Nitrospirales</taxon>
        <taxon>Nitrospiraceae</taxon>
        <taxon>Nitrospira</taxon>
    </lineage>
</organism>
<dbReference type="EMBL" id="LN885086">
    <property type="protein sequence ID" value="CUQ68023.1"/>
    <property type="molecule type" value="Genomic_DNA"/>
</dbReference>
<sequence length="574" mass="63914">MNSLVRVLSYLRPHRALAGATLLCAVCATAMELVPPWAIKIVIDDVIQTKRTELLPAALGLLVGAYVLKNLFASLRIRLNNRLEQTVVHGLRSHVFSALQRLSLNYFENRSTGEIMSRVINDTEHMERIFIDGIEGAITAALTLIGITIMLFTLNWKLAVLALAPIPLLVLSAGWFTSKVHGYYRQIRKQAADLSAYLQDALSGIRETMGFMRQDYEQRRFDRLSKAYSDANLKAMVLWSVYSPGMIFLGSLGTVLILWYGAGEVTEGRLTIGELVMFLSYLALFYVPINQIHSVNHMLQHALAASERVFEALDAVPEVADRPGVQAPARRVSGDVRFESVLFHYRPDVPALKDLSLSVAAGERVALVGPSGAGKSTILKLLMRLYDVKGGSIMVDGLDIRDLPVSYLRRQIGFVQQEPFLFNGTVRENLLYGDLEADQDRLQNAAKAARAHDFIMKLPEGYDTWIGERGVKLSVGQKQRVSIARVLLKDPPIVIFDEATSNIDTETEVQIREALTELTKGRTTFIIAHRLSTLHDVDRILVIDGGRLVEDGRHDELLSRGGVYAGLYEAQFQI</sequence>
<keyword evidence="7 9" id="KW-1133">Transmembrane helix</keyword>
<dbReference type="InterPro" id="IPR036640">
    <property type="entry name" value="ABC1_TM_sf"/>
</dbReference>
<feature type="transmembrane region" description="Helical" evidence="9">
    <location>
        <begin position="129"/>
        <end position="152"/>
    </location>
</feature>
<dbReference type="EC" id="3.6.3.-" evidence="12"/>
<dbReference type="Pfam" id="PF00664">
    <property type="entry name" value="ABC_membrane"/>
    <property type="match status" value="1"/>
</dbReference>
<keyword evidence="13" id="KW-1185">Reference proteome</keyword>
<comment type="subcellular location">
    <subcellularLocation>
        <location evidence="1">Cell membrane</location>
        <topology evidence="1">Multi-pass membrane protein</topology>
    </subcellularLocation>
</comment>
<feature type="domain" description="ABC transporter" evidence="10">
    <location>
        <begin position="336"/>
        <end position="570"/>
    </location>
</feature>
<dbReference type="Gene3D" id="3.40.50.300">
    <property type="entry name" value="P-loop containing nucleotide triphosphate hydrolases"/>
    <property type="match status" value="1"/>
</dbReference>
<dbReference type="FunFam" id="3.40.50.300:FF:000287">
    <property type="entry name" value="Multidrug ABC transporter ATP-binding protein"/>
    <property type="match status" value="1"/>
</dbReference>
<dbReference type="STRING" id="1715989.NITINOP_3051"/>
<dbReference type="RefSeq" id="WP_082633842.1">
    <property type="nucleotide sequence ID" value="NZ_LN885086.1"/>
</dbReference>
<reference evidence="13" key="1">
    <citation type="submission" date="2015-09" db="EMBL/GenBank/DDBJ databases">
        <authorList>
            <person name="Daims H."/>
        </authorList>
    </citation>
    <scope>NUCLEOTIDE SEQUENCE [LARGE SCALE GENOMIC DNA]</scope>
</reference>
<dbReference type="GO" id="GO:0005886">
    <property type="term" value="C:plasma membrane"/>
    <property type="evidence" value="ECO:0007669"/>
    <property type="project" value="UniProtKB-SubCell"/>
</dbReference>
<evidence type="ECO:0000256" key="4">
    <source>
        <dbReference type="ARBA" id="ARBA00022692"/>
    </source>
</evidence>
<dbReference type="FunFam" id="1.20.1560.10:FF:000011">
    <property type="entry name" value="Multidrug ABC transporter ATP-binding protein"/>
    <property type="match status" value="1"/>
</dbReference>
<evidence type="ECO:0000313" key="12">
    <source>
        <dbReference type="EMBL" id="CUQ68023.1"/>
    </source>
</evidence>
<keyword evidence="5" id="KW-0547">Nucleotide-binding</keyword>
<evidence type="ECO:0000259" key="11">
    <source>
        <dbReference type="PROSITE" id="PS50929"/>
    </source>
</evidence>
<dbReference type="InterPro" id="IPR039421">
    <property type="entry name" value="Type_1_exporter"/>
</dbReference>
<dbReference type="SUPFAM" id="SSF90123">
    <property type="entry name" value="ABC transporter transmembrane region"/>
    <property type="match status" value="1"/>
</dbReference>
<accession>A0A0S4KUF5</accession>
<dbReference type="Pfam" id="PF00005">
    <property type="entry name" value="ABC_tran"/>
    <property type="match status" value="1"/>
</dbReference>
<dbReference type="InterPro" id="IPR017871">
    <property type="entry name" value="ABC_transporter-like_CS"/>
</dbReference>
<dbReference type="SMART" id="SM00382">
    <property type="entry name" value="AAA"/>
    <property type="match status" value="1"/>
</dbReference>
<feature type="transmembrane region" description="Helical" evidence="9">
    <location>
        <begin position="236"/>
        <end position="260"/>
    </location>
</feature>
<keyword evidence="8 9" id="KW-0472">Membrane</keyword>
<evidence type="ECO:0000313" key="13">
    <source>
        <dbReference type="Proteomes" id="UP000066284"/>
    </source>
</evidence>
<keyword evidence="3" id="KW-1003">Cell membrane</keyword>
<dbReference type="GO" id="GO:0016887">
    <property type="term" value="F:ATP hydrolysis activity"/>
    <property type="evidence" value="ECO:0007669"/>
    <property type="project" value="InterPro"/>
</dbReference>
<feature type="transmembrane region" description="Helical" evidence="9">
    <location>
        <begin position="272"/>
        <end position="289"/>
    </location>
</feature>
<dbReference type="InterPro" id="IPR003439">
    <property type="entry name" value="ABC_transporter-like_ATP-bd"/>
</dbReference>
<dbReference type="InterPro" id="IPR027417">
    <property type="entry name" value="P-loop_NTPase"/>
</dbReference>
<keyword evidence="4 9" id="KW-0812">Transmembrane</keyword>
<evidence type="ECO:0000256" key="5">
    <source>
        <dbReference type="ARBA" id="ARBA00022741"/>
    </source>
</evidence>
<dbReference type="InterPro" id="IPR003593">
    <property type="entry name" value="AAA+_ATPase"/>
</dbReference>
<dbReference type="KEGG" id="nio:NITINOP_3051"/>
<keyword evidence="12" id="KW-0378">Hydrolase</keyword>
<dbReference type="AlphaFoldDB" id="A0A0S4KUF5"/>
<dbReference type="Proteomes" id="UP000066284">
    <property type="component" value="Chromosome 1"/>
</dbReference>
<proteinExistence type="predicted"/>
<keyword evidence="6 12" id="KW-0067">ATP-binding</keyword>
<dbReference type="PANTHER" id="PTHR43394">
    <property type="entry name" value="ATP-DEPENDENT PERMEASE MDL1, MITOCHONDRIAL"/>
    <property type="match status" value="1"/>
</dbReference>
<dbReference type="PANTHER" id="PTHR43394:SF1">
    <property type="entry name" value="ATP-BINDING CASSETTE SUB-FAMILY B MEMBER 10, MITOCHONDRIAL"/>
    <property type="match status" value="1"/>
</dbReference>
<evidence type="ECO:0000256" key="8">
    <source>
        <dbReference type="ARBA" id="ARBA00023136"/>
    </source>
</evidence>
<evidence type="ECO:0000256" key="6">
    <source>
        <dbReference type="ARBA" id="ARBA00022840"/>
    </source>
</evidence>
<evidence type="ECO:0000259" key="10">
    <source>
        <dbReference type="PROSITE" id="PS50893"/>
    </source>
</evidence>
<evidence type="ECO:0000256" key="7">
    <source>
        <dbReference type="ARBA" id="ARBA00022989"/>
    </source>
</evidence>
<dbReference type="SUPFAM" id="SSF52540">
    <property type="entry name" value="P-loop containing nucleoside triphosphate hydrolases"/>
    <property type="match status" value="1"/>
</dbReference>
<dbReference type="PROSITE" id="PS00211">
    <property type="entry name" value="ABC_TRANSPORTER_1"/>
    <property type="match status" value="1"/>
</dbReference>
<feature type="domain" description="ABC transmembrane type-1" evidence="11">
    <location>
        <begin position="20"/>
        <end position="301"/>
    </location>
</feature>
<dbReference type="InterPro" id="IPR011527">
    <property type="entry name" value="ABC1_TM_dom"/>
</dbReference>
<protein>
    <submittedName>
        <fullName evidence="12">Lipid A export ATP-binding/permease protein MsbA</fullName>
        <ecNumber evidence="12">3.6.3.-</ecNumber>
    </submittedName>
</protein>
<dbReference type="PROSITE" id="PS50929">
    <property type="entry name" value="ABC_TM1F"/>
    <property type="match status" value="1"/>
</dbReference>
<evidence type="ECO:0000256" key="3">
    <source>
        <dbReference type="ARBA" id="ARBA00022475"/>
    </source>
</evidence>
<dbReference type="OrthoDB" id="9762517at2"/>
<evidence type="ECO:0000256" key="2">
    <source>
        <dbReference type="ARBA" id="ARBA00022448"/>
    </source>
</evidence>
<feature type="transmembrane region" description="Helical" evidence="9">
    <location>
        <begin position="158"/>
        <end position="178"/>
    </location>
</feature>